<dbReference type="AlphaFoldDB" id="A0A9W8LPR2"/>
<sequence length="443" mass="51525">MAVSNSPLALPRRRRLFSAITHLPDDHPIIVKLVKHNSIFYRPPPRPRSQNPDHESEQLPESPELDESAEDKDICCSCQDHDDGYVASSDGNSDDTETCLSDSDSGIDEISDEQREAAERFMLCQELPYWCSILTSDTNEMLYTAVSLDDVRPCIEAEQPMGFSTEADGFYPPTREIVDTMVEYLGLVFNIDTCPAVVPIERRLPEIRDFIWRLFDGTMTDLWTAIACVILLRRYYRSRSRCVDAPYEAAHSLFLGTFMLATVHCERVDNPEMIRLPQIVEILDSYYQVSDLVRIRRELLIEMDYNTWISRGDIMSHVENNIFDTYKAMSAYDFYKQRQEQRMMLKENQRQEEIRRQNLCARLERFMQRTPHDSLGSWNKATVYSIESRFLFRHLPWFPGMVTPIDVTARSENARLYNYPDKYPPVFSPLLPNSRVRMTGTSN</sequence>
<protein>
    <submittedName>
        <fullName evidence="2">Uncharacterized protein</fullName>
    </submittedName>
</protein>
<feature type="region of interest" description="Disordered" evidence="1">
    <location>
        <begin position="87"/>
        <end position="107"/>
    </location>
</feature>
<keyword evidence="3" id="KW-1185">Reference proteome</keyword>
<comment type="caution">
    <text evidence="2">The sequence shown here is derived from an EMBL/GenBank/DDBJ whole genome shotgun (WGS) entry which is preliminary data.</text>
</comment>
<evidence type="ECO:0000256" key="1">
    <source>
        <dbReference type="SAM" id="MobiDB-lite"/>
    </source>
</evidence>
<accession>A0A9W8LPR2</accession>
<dbReference type="EMBL" id="JANBUM010000016">
    <property type="protein sequence ID" value="KAJ2787651.1"/>
    <property type="molecule type" value="Genomic_DNA"/>
</dbReference>
<proteinExistence type="predicted"/>
<evidence type="ECO:0000313" key="3">
    <source>
        <dbReference type="Proteomes" id="UP001140172"/>
    </source>
</evidence>
<reference evidence="2" key="1">
    <citation type="submission" date="2022-07" db="EMBL/GenBank/DDBJ databases">
        <title>Phylogenomic reconstructions and comparative analyses of Kickxellomycotina fungi.</title>
        <authorList>
            <person name="Reynolds N.K."/>
            <person name="Stajich J.E."/>
            <person name="Barry K."/>
            <person name="Grigoriev I.V."/>
            <person name="Crous P."/>
            <person name="Smith M.E."/>
        </authorList>
    </citation>
    <scope>NUCLEOTIDE SEQUENCE</scope>
    <source>
        <strain evidence="2">BCRC 34489</strain>
    </source>
</reference>
<evidence type="ECO:0000313" key="2">
    <source>
        <dbReference type="EMBL" id="KAJ2787651.1"/>
    </source>
</evidence>
<dbReference type="Proteomes" id="UP001140172">
    <property type="component" value="Unassembled WGS sequence"/>
</dbReference>
<gene>
    <name evidence="2" type="ORF">GGI15_000539</name>
</gene>
<feature type="region of interest" description="Disordered" evidence="1">
    <location>
        <begin position="41"/>
        <end position="66"/>
    </location>
</feature>
<dbReference type="OrthoDB" id="5549344at2759"/>
<organism evidence="2 3">
    <name type="scientific">Coemansia interrupta</name>
    <dbReference type="NCBI Taxonomy" id="1126814"/>
    <lineage>
        <taxon>Eukaryota</taxon>
        <taxon>Fungi</taxon>
        <taxon>Fungi incertae sedis</taxon>
        <taxon>Zoopagomycota</taxon>
        <taxon>Kickxellomycotina</taxon>
        <taxon>Kickxellomycetes</taxon>
        <taxon>Kickxellales</taxon>
        <taxon>Kickxellaceae</taxon>
        <taxon>Coemansia</taxon>
    </lineage>
</organism>
<name>A0A9W8LPR2_9FUNG</name>